<protein>
    <recommendedName>
        <fullName evidence="3">LamG-like jellyroll fold domain-containing protein</fullName>
    </recommendedName>
</protein>
<keyword evidence="1" id="KW-0732">Signal</keyword>
<dbReference type="EMBL" id="HBIB01038858">
    <property type="protein sequence ID" value="CAE0262990.1"/>
    <property type="molecule type" value="Transcribed_RNA"/>
</dbReference>
<evidence type="ECO:0000313" key="2">
    <source>
        <dbReference type="EMBL" id="CAE0262990.1"/>
    </source>
</evidence>
<feature type="signal peptide" evidence="1">
    <location>
        <begin position="1"/>
        <end position="25"/>
    </location>
</feature>
<dbReference type="InterPro" id="IPR013320">
    <property type="entry name" value="ConA-like_dom_sf"/>
</dbReference>
<evidence type="ECO:0000256" key="1">
    <source>
        <dbReference type="SAM" id="SignalP"/>
    </source>
</evidence>
<proteinExistence type="predicted"/>
<dbReference type="SUPFAM" id="SSF49899">
    <property type="entry name" value="Concanavalin A-like lectins/glucanases"/>
    <property type="match status" value="2"/>
</dbReference>
<sequence length="872" mass="97727">MGRSHWNVALILLSSLSALIAIVEGSGGTTFAIEEVQRQAVDEVKGMMHRRENLLQLIDDTQSDLLSAQVEYNDAVRVYAVAKRVLKEKEEAENDRQNELYHIEDVVRRIGVALSNATSRFEVCARNLAVSLPETPAGTCEACAEVEGWCGPHPLPTFTPDVPLGDVMWWEGQKERVSNNYSNPSLPHPFSFRPNSLWEDVELDESTLRLLSASQIEAILDESLPPAAFQPFEWGPCYCDGLYNSTMMRLDQHRSTTRDLEGIVATAGPQKEIDLTRERIRVLVKHYEKKMDITYATIERHQLYLNDVRSTYNQSIEYLANVTKPALAVAQVELRYAREQYANATYEMDQAAKLTATLATQLTTYQQEFSSSKGADLDYLSDMQHKLEELEVALTAQNITAGFALSFQGGAKLETEPLVLPPQFTFEVWVEYHPDESETAPIFNIIDVGSSRVKCSIYLEELEGSRDVYTGGKRRWNVAVFSRSGVEECRVYSNYSEFDNWHHVAVAMSASSLSLMLDGVTAMTSSCSGMHVAGNVYMTAMEGAEKPTGEARIGEGVIDEMRLWSVARNAGDVKGGMLSSLPVTSRPFLFYYMMNEHYRDDMKVPDHSPFRHDAFLDEGIDASVSYVQSRAFDLVEREERMGMDGYTLYSTVDEPSSLSFPSLSSLGDEWTVEMIITPDSNMRKAELPYLVQQDMSLPPSTPFLLEMKEVEGEEGKYEWVMRVNTTAKMTTLRVPARQGAQHVAVGISRNGDVYLYGGGTVDVTKLRGLTRIVEEGGEYLEFGRMLNEDGVFRNMKAKLSELRVWSTFRTIDQISAFAGSLLDTSFTKGENSKLVGLFRPGVALKNGATSIFNLIASKYGDGELRQRDNAWR</sequence>
<dbReference type="Gene3D" id="2.60.120.200">
    <property type="match status" value="2"/>
</dbReference>
<accession>A0A7S3GDL9</accession>
<name>A0A7S3GDL9_9EUKA</name>
<dbReference type="AlphaFoldDB" id="A0A7S3GDL9"/>
<organism evidence="2">
    <name type="scientific">Palpitomonas bilix</name>
    <dbReference type="NCBI Taxonomy" id="652834"/>
    <lineage>
        <taxon>Eukaryota</taxon>
        <taxon>Eukaryota incertae sedis</taxon>
    </lineage>
</organism>
<feature type="chain" id="PRO_5031326650" description="LamG-like jellyroll fold domain-containing protein" evidence="1">
    <location>
        <begin position="26"/>
        <end position="872"/>
    </location>
</feature>
<gene>
    <name evidence="2" type="ORF">PBIL07802_LOCUS25287</name>
</gene>
<dbReference type="Pfam" id="PF13385">
    <property type="entry name" value="Laminin_G_3"/>
    <property type="match status" value="1"/>
</dbReference>
<reference evidence="2" key="1">
    <citation type="submission" date="2021-01" db="EMBL/GenBank/DDBJ databases">
        <authorList>
            <person name="Corre E."/>
            <person name="Pelletier E."/>
            <person name="Niang G."/>
            <person name="Scheremetjew M."/>
            <person name="Finn R."/>
            <person name="Kale V."/>
            <person name="Holt S."/>
            <person name="Cochrane G."/>
            <person name="Meng A."/>
            <person name="Brown T."/>
            <person name="Cohen L."/>
        </authorList>
    </citation>
    <scope>NUCLEOTIDE SEQUENCE</scope>
    <source>
        <strain evidence="2">NIES-2562</strain>
    </source>
</reference>
<evidence type="ECO:0008006" key="3">
    <source>
        <dbReference type="Google" id="ProtNLM"/>
    </source>
</evidence>